<feature type="region of interest" description="Disordered" evidence="3">
    <location>
        <begin position="261"/>
        <end position="321"/>
    </location>
</feature>
<organism evidence="4 5">
    <name type="scientific">Nannochloropsis salina CCMP1776</name>
    <dbReference type="NCBI Taxonomy" id="1027361"/>
    <lineage>
        <taxon>Eukaryota</taxon>
        <taxon>Sar</taxon>
        <taxon>Stramenopiles</taxon>
        <taxon>Ochrophyta</taxon>
        <taxon>Eustigmatophyceae</taxon>
        <taxon>Eustigmatales</taxon>
        <taxon>Monodopsidaceae</taxon>
        <taxon>Microchloropsis</taxon>
        <taxon>Microchloropsis salina</taxon>
    </lineage>
</organism>
<dbReference type="GO" id="GO:0005737">
    <property type="term" value="C:cytoplasm"/>
    <property type="evidence" value="ECO:0007669"/>
    <property type="project" value="TreeGrafter"/>
</dbReference>
<keyword evidence="5" id="KW-1185">Reference proteome</keyword>
<comment type="subunit">
    <text evidence="2">Tetramer of two alpha and two beta subunits.</text>
</comment>
<comment type="caution">
    <text evidence="4">The sequence shown here is derived from an EMBL/GenBank/DDBJ whole genome shotgun (WGS) entry which is preliminary data.</text>
</comment>
<dbReference type="FunFam" id="1.10.1820.10:FF:000006">
    <property type="entry name" value="Casein kinase II subunit beta"/>
    <property type="match status" value="1"/>
</dbReference>
<dbReference type="FunFam" id="2.20.25.20:FF:000001">
    <property type="entry name" value="Casein kinase II subunit beta"/>
    <property type="match status" value="1"/>
</dbReference>
<accession>A0A4D9DBB2</accession>
<dbReference type="SMART" id="SM01085">
    <property type="entry name" value="CK_II_beta"/>
    <property type="match status" value="1"/>
</dbReference>
<evidence type="ECO:0000256" key="3">
    <source>
        <dbReference type="SAM" id="MobiDB-lite"/>
    </source>
</evidence>
<dbReference type="EMBL" id="SDOX01000005">
    <property type="protein sequence ID" value="TFJ87687.1"/>
    <property type="molecule type" value="Genomic_DNA"/>
</dbReference>
<dbReference type="PANTHER" id="PTHR11740">
    <property type="entry name" value="CASEIN KINASE II SUBUNIT BETA"/>
    <property type="match status" value="1"/>
</dbReference>
<dbReference type="GO" id="GO:0019887">
    <property type="term" value="F:protein kinase regulator activity"/>
    <property type="evidence" value="ECO:0007669"/>
    <property type="project" value="InterPro"/>
</dbReference>
<reference evidence="4 5" key="1">
    <citation type="submission" date="2019-01" db="EMBL/GenBank/DDBJ databases">
        <title>Nuclear Genome Assembly of the Microalgal Biofuel strain Nannochloropsis salina CCMP1776.</title>
        <authorList>
            <person name="Hovde B."/>
        </authorList>
    </citation>
    <scope>NUCLEOTIDE SEQUENCE [LARGE SCALE GENOMIC DNA]</scope>
    <source>
        <strain evidence="4 5">CCMP1776</strain>
    </source>
</reference>
<proteinExistence type="inferred from homology"/>
<dbReference type="InterPro" id="IPR035991">
    <property type="entry name" value="Casein_kinase_II_beta-like"/>
</dbReference>
<dbReference type="SUPFAM" id="SSF57798">
    <property type="entry name" value="Casein kinase II beta subunit"/>
    <property type="match status" value="2"/>
</dbReference>
<sequence>MSEDSSHSSDDSVASWIASFCQERQNQFFCEVERTFIEDGFNLYGLRPYVKHFKESLDIILDKNSHAEDEEAEQEEYQQNAELLYGLIHSRYIITMHGMETMCEKYQRKDFGVCPRVMCEGQAVLPVGTKDEPYQAVVRVFCPRCQQLYTPSVITRRQAVLSGAGYSGGRRQRQVFSSASSSASSTSSGGENSSTLILMDGAFIGTTFPHLFLMTFEDKVPSPARDVYTPRVFGFRLHTTNKSRVTPTLLPALHHIPASTSSAAEAHRVPSKADGCDPPASGGGGAGKGVMASNAALSNEDSGGGVVSPAKHKRRRTEEES</sequence>
<gene>
    <name evidence="4" type="ORF">NSK_001037</name>
</gene>
<comment type="similarity">
    <text evidence="1 2">Belongs to the casein kinase 2 subunit beta family.</text>
</comment>
<evidence type="ECO:0000313" key="5">
    <source>
        <dbReference type="Proteomes" id="UP000355283"/>
    </source>
</evidence>
<protein>
    <recommendedName>
        <fullName evidence="2">Casein kinase II subunit beta</fullName>
        <shortName evidence="2">CK II beta</shortName>
    </recommendedName>
</protein>
<evidence type="ECO:0000256" key="1">
    <source>
        <dbReference type="ARBA" id="ARBA00006941"/>
    </source>
</evidence>
<dbReference type="PRINTS" id="PR00472">
    <property type="entry name" value="CASNKINASEII"/>
</dbReference>
<dbReference type="InterPro" id="IPR000704">
    <property type="entry name" value="Casein_kinase_II_reg-sub"/>
</dbReference>
<dbReference type="PANTHER" id="PTHR11740:SF0">
    <property type="entry name" value="CASEIN KINASE II SUBUNIT BETA"/>
    <property type="match status" value="1"/>
</dbReference>
<evidence type="ECO:0000313" key="4">
    <source>
        <dbReference type="EMBL" id="TFJ87687.1"/>
    </source>
</evidence>
<dbReference type="Gene3D" id="2.20.25.20">
    <property type="match status" value="1"/>
</dbReference>
<evidence type="ECO:0000256" key="2">
    <source>
        <dbReference type="RuleBase" id="RU361268"/>
    </source>
</evidence>
<dbReference type="InterPro" id="IPR016149">
    <property type="entry name" value="Casein_kin_II_reg-sub_N"/>
</dbReference>
<dbReference type="PROSITE" id="PS01101">
    <property type="entry name" value="CK2_BETA"/>
    <property type="match status" value="1"/>
</dbReference>
<dbReference type="GO" id="GO:0005956">
    <property type="term" value="C:protein kinase CK2 complex"/>
    <property type="evidence" value="ECO:0007669"/>
    <property type="project" value="UniProtKB-UniRule"/>
</dbReference>
<dbReference type="OrthoDB" id="3971593at2759"/>
<dbReference type="Proteomes" id="UP000355283">
    <property type="component" value="Unassembled WGS sequence"/>
</dbReference>
<dbReference type="AlphaFoldDB" id="A0A4D9DBB2"/>
<name>A0A4D9DBB2_9STRA</name>
<dbReference type="Gene3D" id="1.10.1820.10">
    <property type="entry name" value="protein kinase ck2 holoenzyme, chain C, domain 1"/>
    <property type="match status" value="1"/>
</dbReference>
<dbReference type="Pfam" id="PF01214">
    <property type="entry name" value="CK_II_beta"/>
    <property type="match status" value="2"/>
</dbReference>